<dbReference type="NCBIfam" id="TIGR03420">
    <property type="entry name" value="DnaA_homol_Hda"/>
    <property type="match status" value="1"/>
</dbReference>
<keyword evidence="5" id="KW-1185">Reference proteome</keyword>
<gene>
    <name evidence="4" type="primary">hda</name>
    <name evidence="4" type="ORF">A9E74_00862</name>
</gene>
<comment type="caution">
    <text evidence="4">The sequence shown here is derived from an EMBL/GenBank/DDBJ whole genome shotgun (WGS) entry which is preliminary data.</text>
</comment>
<sequence>MNKQEIQLTLRLTPQEIFRIDNFIFENDELASVVDVFCRESKPDFLYLWGELGVGKTHLTLAVAEQLQQRGHQVSYINLQELLYTATPEILSSLFQTDFVCLDDLQAISGEAAWEEALFHCFNRLREHEHKLLICADQNPAQLAIQLPDLRSRLATGLIYQLPSMTDVLKQQALISHAQSRGLILPEEVAQYLLRHYSRDMPSLMLVLQRLDKASLQAQRRLTIPFVREVIQHG</sequence>
<dbReference type="InterPro" id="IPR013317">
    <property type="entry name" value="DnaA_dom"/>
</dbReference>
<feature type="domain" description="Chromosomal replication initiator protein DnaA ATPAse" evidence="2">
    <location>
        <begin position="44"/>
        <end position="160"/>
    </location>
</feature>
<keyword evidence="1" id="KW-0235">DNA replication</keyword>
<dbReference type="STRING" id="291169.A9E74_00862"/>
<organism evidence="4 5">
    <name type="scientific">Methylophaga muralis</name>
    <dbReference type="NCBI Taxonomy" id="291169"/>
    <lineage>
        <taxon>Bacteria</taxon>
        <taxon>Pseudomonadati</taxon>
        <taxon>Pseudomonadota</taxon>
        <taxon>Gammaproteobacteria</taxon>
        <taxon>Thiotrichales</taxon>
        <taxon>Piscirickettsiaceae</taxon>
        <taxon>Methylophaga</taxon>
    </lineage>
</organism>
<evidence type="ECO:0000313" key="4">
    <source>
        <dbReference type="EMBL" id="ODN67517.1"/>
    </source>
</evidence>
<dbReference type="InterPro" id="IPR017788">
    <property type="entry name" value="Hda"/>
</dbReference>
<reference evidence="4 5" key="1">
    <citation type="submission" date="2016-07" db="EMBL/GenBank/DDBJ databases">
        <title>Draft Genome Sequence of Methylophaga muralis Bur 1.</title>
        <authorList>
            <person name="Vasilenko O.V."/>
            <person name="Doronina N.V."/>
            <person name="Shmareva M.N."/>
            <person name="Tarlachkov S.V."/>
            <person name="Mustakhimov I."/>
            <person name="Trotsenko Y.A."/>
        </authorList>
    </citation>
    <scope>NUCLEOTIDE SEQUENCE [LARGE SCALE GENOMIC DNA]</scope>
    <source>
        <strain evidence="4 5">Bur 1</strain>
    </source>
</reference>
<comment type="similarity">
    <text evidence="1">Belongs to the DnaA family.</text>
</comment>
<accession>A0A1E3GU03</accession>
<proteinExistence type="inferred from homology"/>
<dbReference type="AlphaFoldDB" id="A0A1E3GU03"/>
<name>A0A1E3GU03_9GAMM</name>
<protein>
    <submittedName>
        <fullName evidence="4">DnaA regulatory inactivator Hda</fullName>
    </submittedName>
</protein>
<evidence type="ECO:0000256" key="1">
    <source>
        <dbReference type="RuleBase" id="RU004227"/>
    </source>
</evidence>
<dbReference type="InterPro" id="IPR055199">
    <property type="entry name" value="Hda_lid"/>
</dbReference>
<dbReference type="Gene3D" id="1.10.8.60">
    <property type="match status" value="1"/>
</dbReference>
<dbReference type="Pfam" id="PF00308">
    <property type="entry name" value="Bac_DnaA"/>
    <property type="match status" value="1"/>
</dbReference>
<dbReference type="Pfam" id="PF22688">
    <property type="entry name" value="Hda_lid"/>
    <property type="match status" value="1"/>
</dbReference>
<dbReference type="RefSeq" id="WP_069295388.1">
    <property type="nucleotide sequence ID" value="NZ_MCRI01000005.1"/>
</dbReference>
<evidence type="ECO:0000259" key="3">
    <source>
        <dbReference type="Pfam" id="PF22688"/>
    </source>
</evidence>
<dbReference type="InterPro" id="IPR027417">
    <property type="entry name" value="P-loop_NTPase"/>
</dbReference>
<dbReference type="PRINTS" id="PR00051">
    <property type="entry name" value="DNAA"/>
</dbReference>
<dbReference type="GO" id="GO:0006270">
    <property type="term" value="P:DNA replication initiation"/>
    <property type="evidence" value="ECO:0007669"/>
    <property type="project" value="TreeGrafter"/>
</dbReference>
<feature type="domain" description="Hda lid" evidence="3">
    <location>
        <begin position="169"/>
        <end position="231"/>
    </location>
</feature>
<dbReference type="CDD" id="cd00009">
    <property type="entry name" value="AAA"/>
    <property type="match status" value="1"/>
</dbReference>
<dbReference type="SUPFAM" id="SSF52540">
    <property type="entry name" value="P-loop containing nucleoside triphosphate hydrolases"/>
    <property type="match status" value="1"/>
</dbReference>
<dbReference type="PATRIC" id="fig|291169.3.peg.864"/>
<dbReference type="Gene3D" id="3.40.50.300">
    <property type="entry name" value="P-loop containing nucleotide triphosphate hydrolases"/>
    <property type="match status" value="1"/>
</dbReference>
<dbReference type="InterPro" id="IPR020591">
    <property type="entry name" value="Chromosome_initiator_DnaA-like"/>
</dbReference>
<dbReference type="EMBL" id="MCRI01000005">
    <property type="protein sequence ID" value="ODN67517.1"/>
    <property type="molecule type" value="Genomic_DNA"/>
</dbReference>
<dbReference type="Proteomes" id="UP000094379">
    <property type="component" value="Unassembled WGS sequence"/>
</dbReference>
<evidence type="ECO:0000259" key="2">
    <source>
        <dbReference type="Pfam" id="PF00308"/>
    </source>
</evidence>
<dbReference type="GO" id="GO:0032297">
    <property type="term" value="P:negative regulation of DNA-templated DNA replication initiation"/>
    <property type="evidence" value="ECO:0007669"/>
    <property type="project" value="InterPro"/>
</dbReference>
<dbReference type="PANTHER" id="PTHR30050:SF5">
    <property type="entry name" value="DNAA REGULATORY INACTIVATOR HDA"/>
    <property type="match status" value="1"/>
</dbReference>
<evidence type="ECO:0000313" key="5">
    <source>
        <dbReference type="Proteomes" id="UP000094379"/>
    </source>
</evidence>
<dbReference type="PANTHER" id="PTHR30050">
    <property type="entry name" value="CHROMOSOMAL REPLICATION INITIATOR PROTEIN DNAA"/>
    <property type="match status" value="1"/>
</dbReference>